<name>A0AAD6GWU3_9EURO</name>
<dbReference type="EMBL" id="JAQJAE010000005">
    <property type="protein sequence ID" value="KAJ5593713.1"/>
    <property type="molecule type" value="Genomic_DNA"/>
</dbReference>
<organism evidence="1 2">
    <name type="scientific">Penicillium hordei</name>
    <dbReference type="NCBI Taxonomy" id="40994"/>
    <lineage>
        <taxon>Eukaryota</taxon>
        <taxon>Fungi</taxon>
        <taxon>Dikarya</taxon>
        <taxon>Ascomycota</taxon>
        <taxon>Pezizomycotina</taxon>
        <taxon>Eurotiomycetes</taxon>
        <taxon>Eurotiomycetidae</taxon>
        <taxon>Eurotiales</taxon>
        <taxon>Aspergillaceae</taxon>
        <taxon>Penicillium</taxon>
    </lineage>
</organism>
<gene>
    <name evidence="1" type="ORF">N7537_010617</name>
</gene>
<dbReference type="Proteomes" id="UP001213799">
    <property type="component" value="Unassembled WGS sequence"/>
</dbReference>
<comment type="caution">
    <text evidence="1">The sequence shown here is derived from an EMBL/GenBank/DDBJ whole genome shotgun (WGS) entry which is preliminary data.</text>
</comment>
<dbReference type="GeneID" id="81591913"/>
<evidence type="ECO:0000313" key="1">
    <source>
        <dbReference type="EMBL" id="KAJ5593713.1"/>
    </source>
</evidence>
<keyword evidence="2" id="KW-1185">Reference proteome</keyword>
<protein>
    <submittedName>
        <fullName evidence="1">Uncharacterized protein</fullName>
    </submittedName>
</protein>
<proteinExistence type="predicted"/>
<dbReference type="RefSeq" id="XP_056750339.1">
    <property type="nucleotide sequence ID" value="XM_056901671.1"/>
</dbReference>
<reference evidence="1" key="1">
    <citation type="journal article" date="2023" name="IMA Fungus">
        <title>Comparative genomic study of the Penicillium genus elucidates a diverse pangenome and 15 lateral gene transfer events.</title>
        <authorList>
            <person name="Petersen C."/>
            <person name="Sorensen T."/>
            <person name="Nielsen M.R."/>
            <person name="Sondergaard T.E."/>
            <person name="Sorensen J.L."/>
            <person name="Fitzpatrick D.A."/>
            <person name="Frisvad J.C."/>
            <person name="Nielsen K.L."/>
        </authorList>
    </citation>
    <scope>NUCLEOTIDE SEQUENCE</scope>
    <source>
        <strain evidence="1">IBT 12815</strain>
    </source>
</reference>
<reference evidence="1" key="2">
    <citation type="submission" date="2023-01" db="EMBL/GenBank/DDBJ databases">
        <authorList>
            <person name="Petersen C."/>
        </authorList>
    </citation>
    <scope>NUCLEOTIDE SEQUENCE</scope>
    <source>
        <strain evidence="1">IBT 12815</strain>
    </source>
</reference>
<dbReference type="AlphaFoldDB" id="A0AAD6GWU3"/>
<evidence type="ECO:0000313" key="2">
    <source>
        <dbReference type="Proteomes" id="UP001213799"/>
    </source>
</evidence>
<accession>A0AAD6GWU3</accession>
<sequence length="147" mass="16338">MYKQIPIAGTEVEKAPIRAAQAVKSHEPTELTTFKFLEQKGCDVIPRLLGYQSDQQDGDDTIPGGTITTVKACGYLLGTGMRKIIYDWPTKTMHLSGLSSPTRTTDGTQWSDSIYVNYGLVRPPTGMDQFFPIRSVDLQYADKGWIC</sequence>